<sequence>MSRDLICQLLVDFLTAVLSQQQHTTSPPCPTANPPPTHQLHTPTTTQMPQNTPECLKTPPMPQIAIRAPQKPPEHPRHLLKALATSRKPTPPPECPRPTQTPSSPPECPGNAPEHLKTPPMPQITI</sequence>
<dbReference type="EMBL" id="KN839930">
    <property type="protein sequence ID" value="KIJ58529.1"/>
    <property type="molecule type" value="Genomic_DNA"/>
</dbReference>
<gene>
    <name evidence="3" type="ORF">HYDPIDRAFT_34085</name>
</gene>
<evidence type="ECO:0000313" key="4">
    <source>
        <dbReference type="Proteomes" id="UP000053820"/>
    </source>
</evidence>
<evidence type="ECO:0000256" key="2">
    <source>
        <dbReference type="SAM" id="SignalP"/>
    </source>
</evidence>
<dbReference type="AlphaFoldDB" id="A0A0C9UZS8"/>
<feature type="chain" id="PRO_5002205085" evidence="2">
    <location>
        <begin position="20"/>
        <end position="126"/>
    </location>
</feature>
<organism evidence="3 4">
    <name type="scientific">Hydnomerulius pinastri MD-312</name>
    <dbReference type="NCBI Taxonomy" id="994086"/>
    <lineage>
        <taxon>Eukaryota</taxon>
        <taxon>Fungi</taxon>
        <taxon>Dikarya</taxon>
        <taxon>Basidiomycota</taxon>
        <taxon>Agaricomycotina</taxon>
        <taxon>Agaricomycetes</taxon>
        <taxon>Agaricomycetidae</taxon>
        <taxon>Boletales</taxon>
        <taxon>Boletales incertae sedis</taxon>
        <taxon>Leucogyrophana</taxon>
    </lineage>
</organism>
<accession>A0A0C9UZS8</accession>
<keyword evidence="2" id="KW-0732">Signal</keyword>
<dbReference type="Proteomes" id="UP000053820">
    <property type="component" value="Unassembled WGS sequence"/>
</dbReference>
<reference evidence="3 4" key="1">
    <citation type="submission" date="2014-04" db="EMBL/GenBank/DDBJ databases">
        <title>Evolutionary Origins and Diversification of the Mycorrhizal Mutualists.</title>
        <authorList>
            <consortium name="DOE Joint Genome Institute"/>
            <consortium name="Mycorrhizal Genomics Consortium"/>
            <person name="Kohler A."/>
            <person name="Kuo A."/>
            <person name="Nagy L.G."/>
            <person name="Floudas D."/>
            <person name="Copeland A."/>
            <person name="Barry K.W."/>
            <person name="Cichocki N."/>
            <person name="Veneault-Fourrey C."/>
            <person name="LaButti K."/>
            <person name="Lindquist E.A."/>
            <person name="Lipzen A."/>
            <person name="Lundell T."/>
            <person name="Morin E."/>
            <person name="Murat C."/>
            <person name="Riley R."/>
            <person name="Ohm R."/>
            <person name="Sun H."/>
            <person name="Tunlid A."/>
            <person name="Henrissat B."/>
            <person name="Grigoriev I.V."/>
            <person name="Hibbett D.S."/>
            <person name="Martin F."/>
        </authorList>
    </citation>
    <scope>NUCLEOTIDE SEQUENCE [LARGE SCALE GENOMIC DNA]</scope>
    <source>
        <strain evidence="3 4">MD-312</strain>
    </source>
</reference>
<feature type="compositionally biased region" description="Low complexity" evidence="1">
    <location>
        <begin position="38"/>
        <end position="53"/>
    </location>
</feature>
<evidence type="ECO:0000256" key="1">
    <source>
        <dbReference type="SAM" id="MobiDB-lite"/>
    </source>
</evidence>
<name>A0A0C9UZS8_9AGAM</name>
<proteinExistence type="predicted"/>
<feature type="signal peptide" evidence="2">
    <location>
        <begin position="1"/>
        <end position="19"/>
    </location>
</feature>
<feature type="compositionally biased region" description="Pro residues" evidence="1">
    <location>
        <begin position="27"/>
        <end position="37"/>
    </location>
</feature>
<protein>
    <submittedName>
        <fullName evidence="3">Uncharacterized protein</fullName>
    </submittedName>
</protein>
<feature type="region of interest" description="Disordered" evidence="1">
    <location>
        <begin position="19"/>
        <end position="126"/>
    </location>
</feature>
<keyword evidence="4" id="KW-1185">Reference proteome</keyword>
<evidence type="ECO:0000313" key="3">
    <source>
        <dbReference type="EMBL" id="KIJ58529.1"/>
    </source>
</evidence>
<dbReference type="HOGENOM" id="CLU_1981872_0_0_1"/>